<proteinExistence type="inferred from homology"/>
<sequence>MAQSPTLTELRDALAAGHVSAVELVGRLLDRIDDYAGLHAFSIIDPETVLTEARAADQQRLNGNSLGPLHGIPVAIKDNIAVASYPNAAGTPALAKPVMAADAPLVTRLREAGAIVLGKTTMHELAWGTTSINPFSGTPRNPTDPNRTAGGSSGGAGVAVAAGLGPVAIGTDTGGSVRIPAALCGVWGFRPTVGRWPGEAIVPISRTRDTAGPLARNAGDLALLHTIMTGETIETSVSVAGKRIGIPDTYFWSVAQPETAAICRAALNRLQQAGAELVDVEIGNLAKHYDLASFDIALYETKRDLALYLEHYAPGVTLADVIGQIASVDVRETLEPLLEETAPISEERYQQALLVHRAALRQIYQDLFDRHKLTALAFPTVPMPALPLDQDLVDLPTIGLVPAFLAMIHNTGPGSTAGIPGISMPAGRTAEGMPVGLAFDGPDGGDKALLEFAIAAGAVMG</sequence>
<dbReference type="InterPro" id="IPR020556">
    <property type="entry name" value="Amidase_CS"/>
</dbReference>
<evidence type="ECO:0000313" key="6">
    <source>
        <dbReference type="EMBL" id="MDO6962619.1"/>
    </source>
</evidence>
<name>A0ABT8YH83_9HYPH</name>
<keyword evidence="7" id="KW-1185">Reference proteome</keyword>
<accession>A0ABT8YH83</accession>
<dbReference type="Proteomes" id="UP001174932">
    <property type="component" value="Unassembled WGS sequence"/>
</dbReference>
<feature type="domain" description="Amidase" evidence="5">
    <location>
        <begin position="23"/>
        <end position="450"/>
    </location>
</feature>
<dbReference type="PROSITE" id="PS00571">
    <property type="entry name" value="AMIDASES"/>
    <property type="match status" value="1"/>
</dbReference>
<dbReference type="PANTHER" id="PTHR11895">
    <property type="entry name" value="TRANSAMIDASE"/>
    <property type="match status" value="1"/>
</dbReference>
<evidence type="ECO:0000313" key="7">
    <source>
        <dbReference type="Proteomes" id="UP001174932"/>
    </source>
</evidence>
<evidence type="ECO:0000256" key="1">
    <source>
        <dbReference type="ARBA" id="ARBA00003871"/>
    </source>
</evidence>
<dbReference type="PANTHER" id="PTHR11895:SF151">
    <property type="entry name" value="GLUTAMYL-TRNA(GLN) AMIDOTRANSFERASE SUBUNIT A"/>
    <property type="match status" value="1"/>
</dbReference>
<gene>
    <name evidence="6" type="ORF">Q4481_01545</name>
</gene>
<comment type="caution">
    <text evidence="6">The sequence shown here is derived from an EMBL/GenBank/DDBJ whole genome shotgun (WGS) entry which is preliminary data.</text>
</comment>
<dbReference type="InterPro" id="IPR023631">
    <property type="entry name" value="Amidase_dom"/>
</dbReference>
<dbReference type="EMBL" id="JAUOZU010000001">
    <property type="protein sequence ID" value="MDO6962619.1"/>
    <property type="molecule type" value="Genomic_DNA"/>
</dbReference>
<evidence type="ECO:0000256" key="3">
    <source>
        <dbReference type="ARBA" id="ARBA00021874"/>
    </source>
</evidence>
<feature type="compositionally biased region" description="Polar residues" evidence="4">
    <location>
        <begin position="131"/>
        <end position="146"/>
    </location>
</feature>
<dbReference type="Gene3D" id="3.90.1300.10">
    <property type="entry name" value="Amidase signature (AS) domain"/>
    <property type="match status" value="1"/>
</dbReference>
<feature type="region of interest" description="Disordered" evidence="4">
    <location>
        <begin position="131"/>
        <end position="154"/>
    </location>
</feature>
<dbReference type="RefSeq" id="WP_304374503.1">
    <property type="nucleotide sequence ID" value="NZ_JAUOZU010000001.1"/>
</dbReference>
<comment type="function">
    <text evidence="1">Hydrolyzes indole-3-acetamide (IAM) into indole-3-acetic acid (IAA).</text>
</comment>
<organism evidence="6 7">
    <name type="scientific">Rhizobium alvei</name>
    <dbReference type="NCBI Taxonomy" id="1132659"/>
    <lineage>
        <taxon>Bacteria</taxon>
        <taxon>Pseudomonadati</taxon>
        <taxon>Pseudomonadota</taxon>
        <taxon>Alphaproteobacteria</taxon>
        <taxon>Hyphomicrobiales</taxon>
        <taxon>Rhizobiaceae</taxon>
        <taxon>Rhizobium/Agrobacterium group</taxon>
        <taxon>Rhizobium</taxon>
    </lineage>
</organism>
<protein>
    <recommendedName>
        <fullName evidence="3">Indoleacetamide hydrolase</fullName>
    </recommendedName>
</protein>
<evidence type="ECO:0000259" key="5">
    <source>
        <dbReference type="Pfam" id="PF01425"/>
    </source>
</evidence>
<reference evidence="6" key="1">
    <citation type="journal article" date="2015" name="Int. J. Syst. Evol. Microbiol.">
        <title>Rhizobium alvei sp. nov., isolated from a freshwater river.</title>
        <authorList>
            <person name="Sheu S.Y."/>
            <person name="Huang H.W."/>
            <person name="Young C.C."/>
            <person name="Chen W.M."/>
        </authorList>
    </citation>
    <scope>NUCLEOTIDE SEQUENCE</scope>
    <source>
        <strain evidence="6">TNR-22</strain>
    </source>
</reference>
<evidence type="ECO:0000256" key="2">
    <source>
        <dbReference type="ARBA" id="ARBA00009199"/>
    </source>
</evidence>
<dbReference type="Pfam" id="PF01425">
    <property type="entry name" value="Amidase"/>
    <property type="match status" value="1"/>
</dbReference>
<reference evidence="6" key="2">
    <citation type="submission" date="2023-07" db="EMBL/GenBank/DDBJ databases">
        <authorList>
            <person name="Shen H."/>
        </authorList>
    </citation>
    <scope>NUCLEOTIDE SEQUENCE</scope>
    <source>
        <strain evidence="6">TNR-22</strain>
    </source>
</reference>
<dbReference type="InterPro" id="IPR036928">
    <property type="entry name" value="AS_sf"/>
</dbReference>
<comment type="similarity">
    <text evidence="2">Belongs to the amidase family.</text>
</comment>
<dbReference type="InterPro" id="IPR000120">
    <property type="entry name" value="Amidase"/>
</dbReference>
<dbReference type="SUPFAM" id="SSF75304">
    <property type="entry name" value="Amidase signature (AS) enzymes"/>
    <property type="match status" value="1"/>
</dbReference>
<evidence type="ECO:0000256" key="4">
    <source>
        <dbReference type="SAM" id="MobiDB-lite"/>
    </source>
</evidence>